<dbReference type="Gene3D" id="3.40.50.1000">
    <property type="entry name" value="HAD superfamily/HAD-like"/>
    <property type="match status" value="1"/>
</dbReference>
<evidence type="ECO:0000256" key="2">
    <source>
        <dbReference type="ARBA" id="ARBA00022692"/>
    </source>
</evidence>
<dbReference type="SFLD" id="SFLDS00003">
    <property type="entry name" value="Haloacid_Dehalogenase"/>
    <property type="match status" value="1"/>
</dbReference>
<dbReference type="InterPro" id="IPR008250">
    <property type="entry name" value="ATPase_P-typ_transduc_dom_A_sf"/>
</dbReference>
<dbReference type="CDD" id="cd02609">
    <property type="entry name" value="P-type_ATPase"/>
    <property type="match status" value="1"/>
</dbReference>
<dbReference type="InterPro" id="IPR001757">
    <property type="entry name" value="P_typ_ATPase"/>
</dbReference>
<proteinExistence type="predicted"/>
<protein>
    <submittedName>
        <fullName evidence="9">Calcium-transporting ATPase 1</fullName>
        <ecNumber evidence="9">3.6.3.8</ecNumber>
    </submittedName>
</protein>
<feature type="transmembrane region" description="Helical" evidence="7">
    <location>
        <begin position="649"/>
        <end position="671"/>
    </location>
</feature>
<feature type="compositionally biased region" description="Basic and acidic residues" evidence="6">
    <location>
        <begin position="8"/>
        <end position="23"/>
    </location>
</feature>
<name>A0A1E3AAI8_9FIRM</name>
<keyword evidence="4 7" id="KW-1133">Transmembrane helix</keyword>
<dbReference type="AlphaFoldDB" id="A0A1E3AAI8"/>
<feature type="transmembrane region" description="Helical" evidence="7">
    <location>
        <begin position="774"/>
        <end position="798"/>
    </location>
</feature>
<dbReference type="EMBL" id="MCGH01000002">
    <property type="protein sequence ID" value="ODM05421.1"/>
    <property type="molecule type" value="Genomic_DNA"/>
</dbReference>
<dbReference type="GO" id="GO:0005524">
    <property type="term" value="F:ATP binding"/>
    <property type="evidence" value="ECO:0007669"/>
    <property type="project" value="InterPro"/>
</dbReference>
<evidence type="ECO:0000256" key="7">
    <source>
        <dbReference type="SAM" id="Phobius"/>
    </source>
</evidence>
<dbReference type="SFLD" id="SFLDG00002">
    <property type="entry name" value="C1.7:_P-type_atpase_like"/>
    <property type="match status" value="1"/>
</dbReference>
<evidence type="ECO:0000313" key="10">
    <source>
        <dbReference type="Proteomes" id="UP000094067"/>
    </source>
</evidence>
<dbReference type="Proteomes" id="UP000094067">
    <property type="component" value="Unassembled WGS sequence"/>
</dbReference>
<evidence type="ECO:0000259" key="8">
    <source>
        <dbReference type="Pfam" id="PF00122"/>
    </source>
</evidence>
<dbReference type="InterPro" id="IPR023299">
    <property type="entry name" value="ATPase_P-typ_cyto_dom_N"/>
</dbReference>
<dbReference type="PANTHER" id="PTHR42861">
    <property type="entry name" value="CALCIUM-TRANSPORTING ATPASE"/>
    <property type="match status" value="1"/>
</dbReference>
<dbReference type="PATRIC" id="fig|1432052.4.peg.1469"/>
<dbReference type="RefSeq" id="WP_141703156.1">
    <property type="nucleotide sequence ID" value="NZ_MCGH01000002.1"/>
</dbReference>
<dbReference type="Pfam" id="PF00122">
    <property type="entry name" value="E1-E2_ATPase"/>
    <property type="match status" value="1"/>
</dbReference>
<sequence length="816" mass="89322">MKHIQLPDIRKKQQNEKEELIPRPEIPAREIDPAVGLSADEVQARLENGYGNISNSSPTKTVGQIVKSNTLTFFNLVFVILAVCLIAVGSYSNLLFLIIAAANTFIGIFQEIRSKKAIDRLTLLAEQKVPCIRDGSREEIPSSELVRDDIVEFENGSQICADAIVLLGQVTVNESLLTGETDAIPKLPGDDLKSGSFISGGHCTARLTHVGADSYASRLAEEAKSDVKLAKSEMMRSLDRLIRVIGILLVPVGICLFLTQHQMGLTVKGAVEATVAALIGMIPEGLYLLTSIAIAVGVLRLSRRKVLVRDMNCVEILARVDTLCVDKTGTITEPGMDVDKLVLLDEENFPEEAVMEMLAAFYDNMDADNDTGAALAACFKNDSDWEAREFYPFTSETKWSGITFAEHGSFLIGAPEFIMGSRIKELKKKIRPWAEQGMRVLLAASYEGEPDTGGLTEDQIHPMALILITNRLRNEAAETFRYFREQGVSIRVISGDNPETVSRVAIQAGIEGADQFVDASTLKSDSSLEAAAEKYKVFGRVTPEQKCRLIRAMQKNGHTVAMTGDGVNDVLALKEADCGIAMASGSQAACQIAQLVLLNSDFQSMPAIVGEGRRVINNIQRAASLFLVKNIFSLLLSLVSLFAGFPYPLLPLQLSLIGSLTIGIPSFFLALEPNNSRVEGHFLSNVFYKALPGGLTNLVLVLGVELFTYAFAFPLDQLYTISAITVLFVGLLVLYQVCRPFDWKRRVIWGSMTAAALVCLVFFGNLFSLTPLTLQTALVLAVFLLLAQPVMHTALWLFEQGSRLFRRFFGNEETGV</sequence>
<evidence type="ECO:0000256" key="1">
    <source>
        <dbReference type="ARBA" id="ARBA00004141"/>
    </source>
</evidence>
<comment type="subcellular location">
    <subcellularLocation>
        <location evidence="1">Membrane</location>
        <topology evidence="1">Multi-pass membrane protein</topology>
    </subcellularLocation>
</comment>
<feature type="transmembrane region" description="Helical" evidence="7">
    <location>
        <begin position="70"/>
        <end position="88"/>
    </location>
</feature>
<feature type="transmembrane region" description="Helical" evidence="7">
    <location>
        <begin position="691"/>
        <end position="712"/>
    </location>
</feature>
<dbReference type="PRINTS" id="PR00120">
    <property type="entry name" value="HATPASE"/>
</dbReference>
<feature type="transmembrane region" description="Helical" evidence="7">
    <location>
        <begin position="94"/>
        <end position="112"/>
    </location>
</feature>
<dbReference type="InterPro" id="IPR018303">
    <property type="entry name" value="ATPase_P-typ_P_site"/>
</dbReference>
<dbReference type="NCBIfam" id="TIGR01494">
    <property type="entry name" value="ATPase_P-type"/>
    <property type="match status" value="2"/>
</dbReference>
<dbReference type="InterPro" id="IPR059000">
    <property type="entry name" value="ATPase_P-type_domA"/>
</dbReference>
<dbReference type="GO" id="GO:0016020">
    <property type="term" value="C:membrane"/>
    <property type="evidence" value="ECO:0007669"/>
    <property type="project" value="UniProtKB-SubCell"/>
</dbReference>
<reference evidence="9 10" key="1">
    <citation type="submission" date="2016-07" db="EMBL/GenBank/DDBJ databases">
        <title>Characterization of isolates of Eisenbergiella tayi derived from blood cultures, using whole genome sequencing.</title>
        <authorList>
            <person name="Burdz T."/>
            <person name="Wiebe D."/>
            <person name="Huynh C."/>
            <person name="Bernard K."/>
        </authorList>
    </citation>
    <scope>NUCLEOTIDE SEQUENCE [LARGE SCALE GENOMIC DNA]</scope>
    <source>
        <strain evidence="9 10">NML 110608</strain>
    </source>
</reference>
<dbReference type="SUPFAM" id="SSF81653">
    <property type="entry name" value="Calcium ATPase, transduction domain A"/>
    <property type="match status" value="1"/>
</dbReference>
<feature type="transmembrane region" description="Helical" evidence="7">
    <location>
        <begin position="275"/>
        <end position="299"/>
    </location>
</feature>
<organism evidence="9 10">
    <name type="scientific">Eisenbergiella tayi</name>
    <dbReference type="NCBI Taxonomy" id="1432052"/>
    <lineage>
        <taxon>Bacteria</taxon>
        <taxon>Bacillati</taxon>
        <taxon>Bacillota</taxon>
        <taxon>Clostridia</taxon>
        <taxon>Lachnospirales</taxon>
        <taxon>Lachnospiraceae</taxon>
        <taxon>Eisenbergiella</taxon>
    </lineage>
</organism>
<evidence type="ECO:0000256" key="6">
    <source>
        <dbReference type="SAM" id="MobiDB-lite"/>
    </source>
</evidence>
<dbReference type="InterPro" id="IPR036412">
    <property type="entry name" value="HAD-like_sf"/>
</dbReference>
<dbReference type="GO" id="GO:0016887">
    <property type="term" value="F:ATP hydrolysis activity"/>
    <property type="evidence" value="ECO:0007669"/>
    <property type="project" value="InterPro"/>
</dbReference>
<dbReference type="Gene3D" id="1.20.1110.10">
    <property type="entry name" value="Calcium-transporting ATPase, transmembrane domain"/>
    <property type="match status" value="1"/>
</dbReference>
<dbReference type="PROSITE" id="PS00154">
    <property type="entry name" value="ATPASE_E1_E2"/>
    <property type="match status" value="1"/>
</dbReference>
<keyword evidence="3" id="KW-1278">Translocase</keyword>
<evidence type="ECO:0000256" key="4">
    <source>
        <dbReference type="ARBA" id="ARBA00022989"/>
    </source>
</evidence>
<evidence type="ECO:0000313" key="9">
    <source>
        <dbReference type="EMBL" id="ODM05421.1"/>
    </source>
</evidence>
<dbReference type="SUPFAM" id="SSF56784">
    <property type="entry name" value="HAD-like"/>
    <property type="match status" value="1"/>
</dbReference>
<comment type="caution">
    <text evidence="9">The sequence shown here is derived from an EMBL/GenBank/DDBJ whole genome shotgun (WGS) entry which is preliminary data.</text>
</comment>
<accession>A0A1E3AAI8</accession>
<dbReference type="InterPro" id="IPR044492">
    <property type="entry name" value="P_typ_ATPase_HD_dom"/>
</dbReference>
<dbReference type="Pfam" id="PF00702">
    <property type="entry name" value="Hydrolase"/>
    <property type="match status" value="1"/>
</dbReference>
<feature type="transmembrane region" description="Helical" evidence="7">
    <location>
        <begin position="622"/>
        <end position="643"/>
    </location>
</feature>
<dbReference type="InterPro" id="IPR023214">
    <property type="entry name" value="HAD_sf"/>
</dbReference>
<feature type="domain" description="P-type ATPase A" evidence="8">
    <location>
        <begin position="125"/>
        <end position="223"/>
    </location>
</feature>
<keyword evidence="2 7" id="KW-0812">Transmembrane</keyword>
<dbReference type="InterPro" id="IPR023298">
    <property type="entry name" value="ATPase_P-typ_TM_dom_sf"/>
</dbReference>
<dbReference type="Gene3D" id="3.40.1110.10">
    <property type="entry name" value="Calcium-transporting ATPase, cytoplasmic domain N"/>
    <property type="match status" value="1"/>
</dbReference>
<dbReference type="SUPFAM" id="SSF81665">
    <property type="entry name" value="Calcium ATPase, transmembrane domain M"/>
    <property type="match status" value="1"/>
</dbReference>
<dbReference type="PRINTS" id="PR00119">
    <property type="entry name" value="CATATPASE"/>
</dbReference>
<evidence type="ECO:0000256" key="5">
    <source>
        <dbReference type="ARBA" id="ARBA00023136"/>
    </source>
</evidence>
<dbReference type="SFLD" id="SFLDF00027">
    <property type="entry name" value="p-type_atpase"/>
    <property type="match status" value="1"/>
</dbReference>
<feature type="region of interest" description="Disordered" evidence="6">
    <location>
        <begin position="1"/>
        <end position="23"/>
    </location>
</feature>
<feature type="transmembrane region" description="Helical" evidence="7">
    <location>
        <begin position="747"/>
        <end position="768"/>
    </location>
</feature>
<feature type="transmembrane region" description="Helical" evidence="7">
    <location>
        <begin position="241"/>
        <end position="263"/>
    </location>
</feature>
<gene>
    <name evidence="9" type="ORF">BEI61_01309</name>
</gene>
<dbReference type="Gene3D" id="2.70.150.10">
    <property type="entry name" value="Calcium-transporting ATPase, cytoplasmic transduction domain A"/>
    <property type="match status" value="1"/>
</dbReference>
<keyword evidence="5 7" id="KW-0472">Membrane</keyword>
<evidence type="ECO:0000256" key="3">
    <source>
        <dbReference type="ARBA" id="ARBA00022967"/>
    </source>
</evidence>
<feature type="transmembrane region" description="Helical" evidence="7">
    <location>
        <begin position="718"/>
        <end position="735"/>
    </location>
</feature>
<dbReference type="EC" id="3.6.3.8" evidence="9"/>
<keyword evidence="9" id="KW-0378">Hydrolase</keyword>